<dbReference type="InterPro" id="IPR008972">
    <property type="entry name" value="Cupredoxin"/>
</dbReference>
<dbReference type="Proteomes" id="UP000238701">
    <property type="component" value="Unassembled WGS sequence"/>
</dbReference>
<feature type="chain" id="PRO_5015588224" evidence="1">
    <location>
        <begin position="29"/>
        <end position="137"/>
    </location>
</feature>
<gene>
    <name evidence="2" type="ORF">SBA1_550139</name>
</gene>
<dbReference type="AlphaFoldDB" id="A0A2U3KYL0"/>
<reference evidence="3" key="1">
    <citation type="submission" date="2018-02" db="EMBL/GenBank/DDBJ databases">
        <authorList>
            <person name="Hausmann B."/>
        </authorList>
    </citation>
    <scope>NUCLEOTIDE SEQUENCE [LARGE SCALE GENOMIC DNA]</scope>
    <source>
        <strain evidence="3">Peat soil MAG SbA1</strain>
    </source>
</reference>
<evidence type="ECO:0000313" key="3">
    <source>
        <dbReference type="Proteomes" id="UP000238701"/>
    </source>
</evidence>
<dbReference type="Gene3D" id="2.60.40.420">
    <property type="entry name" value="Cupredoxins - blue copper proteins"/>
    <property type="match status" value="1"/>
</dbReference>
<evidence type="ECO:0000313" key="2">
    <source>
        <dbReference type="EMBL" id="SPF44774.1"/>
    </source>
</evidence>
<keyword evidence="1" id="KW-0732">Signal</keyword>
<dbReference type="SUPFAM" id="SSF49503">
    <property type="entry name" value="Cupredoxins"/>
    <property type="match status" value="1"/>
</dbReference>
<name>A0A2U3KYL0_9BACT</name>
<dbReference type="EMBL" id="OMOD01000150">
    <property type="protein sequence ID" value="SPF44774.1"/>
    <property type="molecule type" value="Genomic_DNA"/>
</dbReference>
<feature type="signal peptide" evidence="1">
    <location>
        <begin position="1"/>
        <end position="28"/>
    </location>
</feature>
<dbReference type="PROSITE" id="PS51257">
    <property type="entry name" value="PROKAR_LIPOPROTEIN"/>
    <property type="match status" value="1"/>
</dbReference>
<dbReference type="OrthoDB" id="9772097at2"/>
<organism evidence="2 3">
    <name type="scientific">Candidatus Sulfotelmatobacter kueseliae</name>
    <dbReference type="NCBI Taxonomy" id="2042962"/>
    <lineage>
        <taxon>Bacteria</taxon>
        <taxon>Pseudomonadati</taxon>
        <taxon>Acidobacteriota</taxon>
        <taxon>Terriglobia</taxon>
        <taxon>Terriglobales</taxon>
        <taxon>Candidatus Korobacteraceae</taxon>
        <taxon>Candidatus Sulfotelmatobacter</taxon>
    </lineage>
</organism>
<sequence length="137" mass="15040">MRRVHNAVLASLALACSLSLCLSAPLSAQQANLKARIELLHDGHRVKNASNAVIWLTPLGGTPAEPPVQTTIPKLEQRDKSFHPALVVVPVGGKVEFPNHDPFFHNVFSLYEGKRFDLGLYESGTTRFVQFDRPGIS</sequence>
<proteinExistence type="predicted"/>
<protein>
    <submittedName>
        <fullName evidence="2">Uncharacterized protein</fullName>
    </submittedName>
</protein>
<accession>A0A2U3KYL0</accession>
<evidence type="ECO:0000256" key="1">
    <source>
        <dbReference type="SAM" id="SignalP"/>
    </source>
</evidence>